<name>A0A6M8FZW8_9GAMM</name>
<organism evidence="1 2">
    <name type="scientific">Aquipseudomonas campi</name>
    <dbReference type="NCBI Taxonomy" id="2731681"/>
    <lineage>
        <taxon>Bacteria</taxon>
        <taxon>Pseudomonadati</taxon>
        <taxon>Pseudomonadota</taxon>
        <taxon>Gammaproteobacteria</taxon>
        <taxon>Pseudomonadales</taxon>
        <taxon>Pseudomonadaceae</taxon>
        <taxon>Aquipseudomonas</taxon>
    </lineage>
</organism>
<keyword evidence="2" id="KW-1185">Reference proteome</keyword>
<proteinExistence type="predicted"/>
<dbReference type="Proteomes" id="UP000501379">
    <property type="component" value="Chromosome"/>
</dbReference>
<evidence type="ECO:0000313" key="1">
    <source>
        <dbReference type="EMBL" id="QKE62675.1"/>
    </source>
</evidence>
<evidence type="ECO:0008006" key="3">
    <source>
        <dbReference type="Google" id="ProtNLM"/>
    </source>
</evidence>
<sequence>MSPARSLLFALVPLFAGCQVFQQPEPPLPMQRLQGELSSGSSGLQFRPCGEQRQFSISNDGSTDIVREAAELLADGPGPLFADVSGQLGASSLEGADGQLQLSEVYRIQREGPACNEAGFQRLLLRANGHEPDWSINVTGKGLALLRPGQPALALPYLEEALPDGRFSLSSEANGQRLDLWVAPQRCTDSMSGTVQHLSAELRLDGQIYRGCGSLGGARNR</sequence>
<dbReference type="KEGG" id="pcam:HNE05_04650"/>
<dbReference type="AlphaFoldDB" id="A0A6M8FZW8"/>
<dbReference type="EMBL" id="CP053697">
    <property type="protein sequence ID" value="QKE62675.1"/>
    <property type="molecule type" value="Genomic_DNA"/>
</dbReference>
<dbReference type="PROSITE" id="PS51257">
    <property type="entry name" value="PROKAR_LIPOPROTEIN"/>
    <property type="match status" value="1"/>
</dbReference>
<reference evidence="1" key="1">
    <citation type="submission" date="2020-07" db="EMBL/GenBank/DDBJ databases">
        <title>Nitrate ammonifying Pseudomonas campi sp. nov. isolated from German agricultural grassland.</title>
        <authorList>
            <person name="Timsy T."/>
            <person name="Ulrich A."/>
            <person name="Spanner T."/>
            <person name="Foesel B."/>
            <person name="Kolb S."/>
            <person name="Horn M.A."/>
            <person name="Behrendt U."/>
        </authorList>
    </citation>
    <scope>NUCLEOTIDE SEQUENCE</scope>
    <source>
        <strain evidence="1">S1-A32-2</strain>
    </source>
</reference>
<gene>
    <name evidence="1" type="ORF">HNE05_04650</name>
</gene>
<protein>
    <recommendedName>
        <fullName evidence="3">Lipoprotein</fullName>
    </recommendedName>
</protein>
<dbReference type="RefSeq" id="WP_173204834.1">
    <property type="nucleotide sequence ID" value="NZ_CP053697.2"/>
</dbReference>
<evidence type="ECO:0000313" key="2">
    <source>
        <dbReference type="Proteomes" id="UP000501379"/>
    </source>
</evidence>
<accession>A0A6M8FZW8</accession>